<dbReference type="Gene3D" id="3.30.540.10">
    <property type="entry name" value="Fructose-1,6-Bisphosphatase, subunit A, domain 1"/>
    <property type="match status" value="1"/>
</dbReference>
<dbReference type="Proteomes" id="UP000827549">
    <property type="component" value="Chromosome 4"/>
</dbReference>
<dbReference type="GeneID" id="87808480"/>
<dbReference type="GO" id="GO:0000103">
    <property type="term" value="P:sulfate assimilation"/>
    <property type="evidence" value="ECO:0007669"/>
    <property type="project" value="TreeGrafter"/>
</dbReference>
<feature type="binding site" evidence="6">
    <location>
        <position position="130"/>
    </location>
    <ligand>
        <name>Mg(2+)</name>
        <dbReference type="ChEBI" id="CHEBI:18420"/>
        <label>1</label>
        <note>catalytic</note>
    </ligand>
</feature>
<evidence type="ECO:0000313" key="9">
    <source>
        <dbReference type="Proteomes" id="UP000827549"/>
    </source>
</evidence>
<keyword evidence="9" id="KW-1185">Reference proteome</keyword>
<evidence type="ECO:0000256" key="7">
    <source>
        <dbReference type="SAM" id="Phobius"/>
    </source>
</evidence>
<comment type="similarity">
    <text evidence="2">Belongs to the inositol monophosphatase superfamily.</text>
</comment>
<dbReference type="EMBL" id="CP086717">
    <property type="protein sequence ID" value="WOO81730.1"/>
    <property type="molecule type" value="Genomic_DNA"/>
</dbReference>
<dbReference type="InterPro" id="IPR000760">
    <property type="entry name" value="Inositol_monophosphatase-like"/>
</dbReference>
<dbReference type="PANTHER" id="PTHR43200:SF2">
    <property type="entry name" value="3'(2'),5'-BISPHOSPHATE NUCLEOTIDASE"/>
    <property type="match status" value="1"/>
</dbReference>
<feature type="binding site" evidence="6">
    <location>
        <position position="70"/>
    </location>
    <ligand>
        <name>Mg(2+)</name>
        <dbReference type="ChEBI" id="CHEBI:18420"/>
        <label>1</label>
        <note>catalytic</note>
    </ligand>
</feature>
<name>A0AAF0Y7Z3_9TREE</name>
<dbReference type="GO" id="GO:0008441">
    <property type="term" value="F:3'(2'),5'-bisphosphate nucleotidase activity"/>
    <property type="evidence" value="ECO:0007669"/>
    <property type="project" value="TreeGrafter"/>
</dbReference>
<keyword evidence="4" id="KW-0378">Hydrolase</keyword>
<feature type="binding site" evidence="6">
    <location>
        <position position="287"/>
    </location>
    <ligand>
        <name>Mg(2+)</name>
        <dbReference type="ChEBI" id="CHEBI:18420"/>
        <label>1</label>
        <note>catalytic</note>
    </ligand>
</feature>
<keyword evidence="7" id="KW-0812">Transmembrane</keyword>
<dbReference type="PRINTS" id="PR00377">
    <property type="entry name" value="IMPHPHTASES"/>
</dbReference>
<keyword evidence="5 6" id="KW-0460">Magnesium</keyword>
<evidence type="ECO:0000256" key="1">
    <source>
        <dbReference type="ARBA" id="ARBA00001946"/>
    </source>
</evidence>
<dbReference type="GO" id="GO:0046872">
    <property type="term" value="F:metal ion binding"/>
    <property type="evidence" value="ECO:0007669"/>
    <property type="project" value="UniProtKB-KW"/>
</dbReference>
<keyword evidence="3 6" id="KW-0479">Metal-binding</keyword>
<gene>
    <name evidence="8" type="primary">AN1769_1</name>
    <name evidence="8" type="ORF">LOC62_04G005251</name>
</gene>
<keyword evidence="7" id="KW-0472">Membrane</keyword>
<sequence length="353" mass="37458">MDGPYARELAVAISAIQHAVKISSRVIASKNKGIVEKDDHSPVTVADLAIQALLTATIHSAFPDDLFVGEESAEQLRASPTLLDAVWGLLSDLDIADSVARIPASKDKLCSMLDWAGTGQPSAGRYWIFDPIDGTKAFIRGENYAVNVCLMTGPGQTLSAVGIPLLAPDAVAPINNDTTSASGSIMFATRGHGTFIRPLDGPADTPARRLPRRTADDTTQLTAVTCVEGTDSAVPGLNVKIAARLGIAYPGNDLLAWVLRWAVLGLGAADATFWVYRKRTRYGKIWDHAGAMLLFEEAGGKITDVHGKVIDIFAGRAMSSNFGFVAALEGAHARVLSAVQDAVREEGLLELLV</sequence>
<dbReference type="Pfam" id="PF00459">
    <property type="entry name" value="Inositol_P"/>
    <property type="match status" value="1"/>
</dbReference>
<comment type="cofactor">
    <cofactor evidence="1 6">
        <name>Mg(2+)</name>
        <dbReference type="ChEBI" id="CHEBI:18420"/>
    </cofactor>
</comment>
<dbReference type="InterPro" id="IPR051090">
    <property type="entry name" value="Inositol_monoP_superfamily"/>
</dbReference>
<dbReference type="RefSeq" id="XP_062627762.1">
    <property type="nucleotide sequence ID" value="XM_062771778.1"/>
</dbReference>
<dbReference type="PANTHER" id="PTHR43200">
    <property type="entry name" value="PHOSPHATASE"/>
    <property type="match status" value="1"/>
</dbReference>
<keyword evidence="7" id="KW-1133">Transmembrane helix</keyword>
<feature type="transmembrane region" description="Helical" evidence="7">
    <location>
        <begin position="254"/>
        <end position="276"/>
    </location>
</feature>
<dbReference type="SUPFAM" id="SSF56655">
    <property type="entry name" value="Carbohydrate phosphatase"/>
    <property type="match status" value="1"/>
</dbReference>
<evidence type="ECO:0000256" key="3">
    <source>
        <dbReference type="ARBA" id="ARBA00022723"/>
    </source>
</evidence>
<reference evidence="8" key="1">
    <citation type="submission" date="2023-10" db="EMBL/GenBank/DDBJ databases">
        <authorList>
            <person name="Noh H."/>
        </authorList>
    </citation>
    <scope>NUCLEOTIDE SEQUENCE</scope>
    <source>
        <strain evidence="8">DUCC4014</strain>
    </source>
</reference>
<organism evidence="8 9">
    <name type="scientific">Vanrija pseudolonga</name>
    <dbReference type="NCBI Taxonomy" id="143232"/>
    <lineage>
        <taxon>Eukaryota</taxon>
        <taxon>Fungi</taxon>
        <taxon>Dikarya</taxon>
        <taxon>Basidiomycota</taxon>
        <taxon>Agaricomycotina</taxon>
        <taxon>Tremellomycetes</taxon>
        <taxon>Trichosporonales</taxon>
        <taxon>Trichosporonaceae</taxon>
        <taxon>Vanrija</taxon>
    </lineage>
</organism>
<dbReference type="Gene3D" id="3.40.190.80">
    <property type="match status" value="1"/>
</dbReference>
<evidence type="ECO:0000256" key="6">
    <source>
        <dbReference type="PIRSR" id="PIRSR600760-2"/>
    </source>
</evidence>
<protein>
    <submittedName>
        <fullName evidence="8">3'(2'),5'-bisphosphate nucleotidase</fullName>
    </submittedName>
</protein>
<proteinExistence type="inferred from homology"/>
<accession>A0AAF0Y7Z3</accession>
<evidence type="ECO:0000256" key="5">
    <source>
        <dbReference type="ARBA" id="ARBA00022842"/>
    </source>
</evidence>
<evidence type="ECO:0000256" key="4">
    <source>
        <dbReference type="ARBA" id="ARBA00022801"/>
    </source>
</evidence>
<feature type="binding site" evidence="6">
    <location>
        <position position="133"/>
    </location>
    <ligand>
        <name>Mg(2+)</name>
        <dbReference type="ChEBI" id="CHEBI:18420"/>
        <label>1</label>
        <note>catalytic</note>
    </ligand>
</feature>
<evidence type="ECO:0000313" key="8">
    <source>
        <dbReference type="EMBL" id="WOO81730.1"/>
    </source>
</evidence>
<evidence type="ECO:0000256" key="2">
    <source>
        <dbReference type="ARBA" id="ARBA00009759"/>
    </source>
</evidence>
<feature type="binding site" evidence="6">
    <location>
        <position position="132"/>
    </location>
    <ligand>
        <name>Mg(2+)</name>
        <dbReference type="ChEBI" id="CHEBI:18420"/>
        <label>1</label>
        <note>catalytic</note>
    </ligand>
</feature>
<dbReference type="AlphaFoldDB" id="A0AAF0Y7Z3"/>